<dbReference type="GO" id="GO:0005975">
    <property type="term" value="P:carbohydrate metabolic process"/>
    <property type="evidence" value="ECO:0007669"/>
    <property type="project" value="InterPro"/>
</dbReference>
<protein>
    <recommendedName>
        <fullName evidence="1">GH15-like domain-containing protein</fullName>
    </recommendedName>
</protein>
<evidence type="ECO:0000259" key="1">
    <source>
        <dbReference type="Pfam" id="PF00723"/>
    </source>
</evidence>
<dbReference type="GO" id="GO:0004553">
    <property type="term" value="F:hydrolase activity, hydrolyzing O-glycosyl compounds"/>
    <property type="evidence" value="ECO:0007669"/>
    <property type="project" value="TreeGrafter"/>
</dbReference>
<gene>
    <name evidence="2" type="ORF">S01H1_85325</name>
</gene>
<feature type="domain" description="GH15-like" evidence="1">
    <location>
        <begin position="1"/>
        <end position="90"/>
    </location>
</feature>
<dbReference type="AlphaFoldDB" id="X0YR58"/>
<organism evidence="2">
    <name type="scientific">marine sediment metagenome</name>
    <dbReference type="NCBI Taxonomy" id="412755"/>
    <lineage>
        <taxon>unclassified sequences</taxon>
        <taxon>metagenomes</taxon>
        <taxon>ecological metagenomes</taxon>
    </lineage>
</organism>
<feature type="non-terminal residue" evidence="2">
    <location>
        <position position="1"/>
    </location>
</feature>
<reference evidence="2" key="1">
    <citation type="journal article" date="2014" name="Front. Microbiol.">
        <title>High frequency of phylogenetically diverse reductive dehalogenase-homologous genes in deep subseafloor sedimentary metagenomes.</title>
        <authorList>
            <person name="Kawai M."/>
            <person name="Futagami T."/>
            <person name="Toyoda A."/>
            <person name="Takaki Y."/>
            <person name="Nishi S."/>
            <person name="Hori S."/>
            <person name="Arai W."/>
            <person name="Tsubouchi T."/>
            <person name="Morono Y."/>
            <person name="Uchiyama I."/>
            <person name="Ito T."/>
            <person name="Fujiyama A."/>
            <person name="Inagaki F."/>
            <person name="Takami H."/>
        </authorList>
    </citation>
    <scope>NUCLEOTIDE SEQUENCE</scope>
    <source>
        <strain evidence="2">Expedition CK06-06</strain>
    </source>
</reference>
<evidence type="ECO:0000313" key="2">
    <source>
        <dbReference type="EMBL" id="GAG49347.1"/>
    </source>
</evidence>
<dbReference type="SUPFAM" id="SSF48208">
    <property type="entry name" value="Six-hairpin glycosidases"/>
    <property type="match status" value="1"/>
</dbReference>
<proteinExistence type="predicted"/>
<comment type="caution">
    <text evidence="2">The sequence shown here is derived from an EMBL/GenBank/DDBJ whole genome shotgun (WGS) entry which is preliminary data.</text>
</comment>
<dbReference type="PANTHER" id="PTHR31616:SF0">
    <property type="entry name" value="GLUCAN 1,4-ALPHA-GLUCOSIDASE"/>
    <property type="match status" value="1"/>
</dbReference>
<dbReference type="Pfam" id="PF00723">
    <property type="entry name" value="Glyco_hydro_15"/>
    <property type="match status" value="1"/>
</dbReference>
<dbReference type="Gene3D" id="1.50.10.10">
    <property type="match status" value="1"/>
</dbReference>
<feature type="non-terminal residue" evidence="2">
    <location>
        <position position="93"/>
    </location>
</feature>
<sequence length="93" mass="10348">VLRSALTLKALTYAPSGALLAAATTSLPEAIGGSRNWDYRFTWIRDASFALYALFILGYTGEARAFKDWLEWSTVGRARDLQIMYGLGGERRL</sequence>
<dbReference type="PANTHER" id="PTHR31616">
    <property type="entry name" value="TREHALASE"/>
    <property type="match status" value="1"/>
</dbReference>
<name>X0YR58_9ZZZZ</name>
<dbReference type="InterPro" id="IPR012341">
    <property type="entry name" value="6hp_glycosidase-like_sf"/>
</dbReference>
<accession>X0YR58</accession>
<dbReference type="InterPro" id="IPR011613">
    <property type="entry name" value="GH15-like"/>
</dbReference>
<dbReference type="InterPro" id="IPR008928">
    <property type="entry name" value="6-hairpin_glycosidase_sf"/>
</dbReference>
<dbReference type="EMBL" id="BARS01058555">
    <property type="protein sequence ID" value="GAG49347.1"/>
    <property type="molecule type" value="Genomic_DNA"/>
</dbReference>